<dbReference type="Pfam" id="PF00076">
    <property type="entry name" value="RRM_1"/>
    <property type="match status" value="1"/>
</dbReference>
<gene>
    <name evidence="4" type="ORF">MSAN_01361300</name>
</gene>
<dbReference type="OrthoDB" id="7763451at2759"/>
<dbReference type="PANTHER" id="PTHR32343:SF10">
    <property type="entry name" value="RNA-BINDING REGION RNP-1 DOMAIN-CONTAINING PROTEIN"/>
    <property type="match status" value="1"/>
</dbReference>
<dbReference type="SMART" id="SM00360">
    <property type="entry name" value="RRM"/>
    <property type="match status" value="1"/>
</dbReference>
<dbReference type="Proteomes" id="UP000623467">
    <property type="component" value="Unassembled WGS sequence"/>
</dbReference>
<feature type="compositionally biased region" description="Low complexity" evidence="2">
    <location>
        <begin position="265"/>
        <end position="283"/>
    </location>
</feature>
<evidence type="ECO:0000256" key="1">
    <source>
        <dbReference type="PROSITE-ProRule" id="PRU00176"/>
    </source>
</evidence>
<protein>
    <submittedName>
        <fullName evidence="4">Protein vip1</fullName>
    </submittedName>
</protein>
<dbReference type="GO" id="GO:0003723">
    <property type="term" value="F:RNA binding"/>
    <property type="evidence" value="ECO:0007669"/>
    <property type="project" value="UniProtKB-UniRule"/>
</dbReference>
<dbReference type="SUPFAM" id="SSF54928">
    <property type="entry name" value="RNA-binding domain, RBD"/>
    <property type="match status" value="1"/>
</dbReference>
<reference evidence="4" key="1">
    <citation type="submission" date="2020-05" db="EMBL/GenBank/DDBJ databases">
        <title>Mycena genomes resolve the evolution of fungal bioluminescence.</title>
        <authorList>
            <person name="Tsai I.J."/>
        </authorList>
    </citation>
    <scope>NUCLEOTIDE SEQUENCE</scope>
    <source>
        <strain evidence="4">160909Yilan</strain>
    </source>
</reference>
<feature type="region of interest" description="Disordered" evidence="2">
    <location>
        <begin position="69"/>
        <end position="93"/>
    </location>
</feature>
<dbReference type="PANTHER" id="PTHR32343">
    <property type="entry name" value="SERINE/ARGININE-RICH SPLICING FACTOR"/>
    <property type="match status" value="1"/>
</dbReference>
<dbReference type="Gene3D" id="3.30.70.330">
    <property type="match status" value="1"/>
</dbReference>
<evidence type="ECO:0000259" key="3">
    <source>
        <dbReference type="PROSITE" id="PS50102"/>
    </source>
</evidence>
<evidence type="ECO:0000313" key="5">
    <source>
        <dbReference type="Proteomes" id="UP000623467"/>
    </source>
</evidence>
<keyword evidence="1" id="KW-0694">RNA-binding</keyword>
<organism evidence="4 5">
    <name type="scientific">Mycena sanguinolenta</name>
    <dbReference type="NCBI Taxonomy" id="230812"/>
    <lineage>
        <taxon>Eukaryota</taxon>
        <taxon>Fungi</taxon>
        <taxon>Dikarya</taxon>
        <taxon>Basidiomycota</taxon>
        <taxon>Agaricomycotina</taxon>
        <taxon>Agaricomycetes</taxon>
        <taxon>Agaricomycetidae</taxon>
        <taxon>Agaricales</taxon>
        <taxon>Marasmiineae</taxon>
        <taxon>Mycenaceae</taxon>
        <taxon>Mycena</taxon>
    </lineage>
</organism>
<proteinExistence type="predicted"/>
<comment type="caution">
    <text evidence="4">The sequence shown here is derived from an EMBL/GenBank/DDBJ whole genome shotgun (WGS) entry which is preliminary data.</text>
</comment>
<name>A0A8H6YEF4_9AGAR</name>
<feature type="compositionally biased region" description="Basic and acidic residues" evidence="2">
    <location>
        <begin position="73"/>
        <end position="83"/>
    </location>
</feature>
<dbReference type="PROSITE" id="PS50102">
    <property type="entry name" value="RRM"/>
    <property type="match status" value="1"/>
</dbReference>
<dbReference type="InterPro" id="IPR035979">
    <property type="entry name" value="RBD_domain_sf"/>
</dbReference>
<dbReference type="InterPro" id="IPR000504">
    <property type="entry name" value="RRM_dom"/>
</dbReference>
<keyword evidence="5" id="KW-1185">Reference proteome</keyword>
<feature type="domain" description="RRM" evidence="3">
    <location>
        <begin position="4"/>
        <end position="75"/>
    </location>
</feature>
<dbReference type="EMBL" id="JACAZH010000010">
    <property type="protein sequence ID" value="KAF7357647.1"/>
    <property type="molecule type" value="Genomic_DNA"/>
</dbReference>
<accession>A0A8H6YEF4</accession>
<sequence length="283" mass="31003">MSTYSVHVSGISATTTQEHLHDFFTFCGKIVSIDFVREKSTATIHFEKSSAAKTALMLHGGTLDGSTLEVTSETEHEDEKHAGTEPVHSIDQSDKPRAGIAAEYLARGYTLSDHILNKAIDIDNKNGISHRFLSYMKHLDNTLGAKALGPDKTISGKAMETVGVVTEQARTIDEQRGISKTATDVRFPSVFLFPLPSALSFPFFPSFFPFAYFFSRAYTQLHSQYYTRAFSSPFGEKVRAFYTTTTKQVLDIHEEAKRISASHKAATASGTSGTPAPATTEAT</sequence>
<feature type="region of interest" description="Disordered" evidence="2">
    <location>
        <begin position="261"/>
        <end position="283"/>
    </location>
</feature>
<evidence type="ECO:0000313" key="4">
    <source>
        <dbReference type="EMBL" id="KAF7357647.1"/>
    </source>
</evidence>
<dbReference type="AlphaFoldDB" id="A0A8H6YEF4"/>
<dbReference type="InterPro" id="IPR012677">
    <property type="entry name" value="Nucleotide-bd_a/b_plait_sf"/>
</dbReference>
<evidence type="ECO:0000256" key="2">
    <source>
        <dbReference type="SAM" id="MobiDB-lite"/>
    </source>
</evidence>